<evidence type="ECO:0000256" key="1">
    <source>
        <dbReference type="ARBA" id="ARBA00004651"/>
    </source>
</evidence>
<dbReference type="Proteomes" id="UP001596483">
    <property type="component" value="Unassembled WGS sequence"/>
</dbReference>
<feature type="transmembrane region" description="Helical" evidence="6">
    <location>
        <begin position="440"/>
        <end position="457"/>
    </location>
</feature>
<feature type="transmembrane region" description="Helical" evidence="6">
    <location>
        <begin position="217"/>
        <end position="237"/>
    </location>
</feature>
<comment type="caution">
    <text evidence="8">The sequence shown here is derived from an EMBL/GenBank/DDBJ whole genome shotgun (WGS) entry which is preliminary data.</text>
</comment>
<name>A0ABW2NFD4_9BACL</name>
<dbReference type="InterPro" id="IPR035681">
    <property type="entry name" value="ComA-like_MBL"/>
</dbReference>
<keyword evidence="5 6" id="KW-0472">Membrane</keyword>
<keyword evidence="9" id="KW-1185">Reference proteome</keyword>
<dbReference type="CDD" id="cd07731">
    <property type="entry name" value="ComA-like_MBL-fold"/>
    <property type="match status" value="1"/>
</dbReference>
<dbReference type="InterPro" id="IPR004477">
    <property type="entry name" value="ComEC_N"/>
</dbReference>
<dbReference type="InterPro" id="IPR004797">
    <property type="entry name" value="Competence_ComEC/Rec2"/>
</dbReference>
<feature type="transmembrane region" description="Helical" evidence="6">
    <location>
        <begin position="377"/>
        <end position="410"/>
    </location>
</feature>
<dbReference type="InterPro" id="IPR001279">
    <property type="entry name" value="Metallo-B-lactamas"/>
</dbReference>
<dbReference type="InterPro" id="IPR052159">
    <property type="entry name" value="Competence_DNA_uptake"/>
</dbReference>
<dbReference type="SUPFAM" id="SSF56281">
    <property type="entry name" value="Metallo-hydrolase/oxidoreductase"/>
    <property type="match status" value="1"/>
</dbReference>
<dbReference type="RefSeq" id="WP_157295880.1">
    <property type="nucleotide sequence ID" value="NZ_JBHTCT010000012.1"/>
</dbReference>
<protein>
    <submittedName>
        <fullName evidence="8">DNA internalization-related competence protein ComEC/Rec2</fullName>
    </submittedName>
</protein>
<feature type="transmembrane region" description="Helical" evidence="6">
    <location>
        <begin position="345"/>
        <end position="365"/>
    </location>
</feature>
<evidence type="ECO:0000313" key="8">
    <source>
        <dbReference type="EMBL" id="MFC7364782.1"/>
    </source>
</evidence>
<proteinExistence type="predicted"/>
<evidence type="ECO:0000256" key="4">
    <source>
        <dbReference type="ARBA" id="ARBA00022989"/>
    </source>
</evidence>
<feature type="transmembrane region" description="Helical" evidence="6">
    <location>
        <begin position="464"/>
        <end position="482"/>
    </location>
</feature>
<evidence type="ECO:0000256" key="3">
    <source>
        <dbReference type="ARBA" id="ARBA00022692"/>
    </source>
</evidence>
<keyword evidence="3 6" id="KW-0812">Transmembrane</keyword>
<evidence type="ECO:0000259" key="7">
    <source>
        <dbReference type="SMART" id="SM00849"/>
    </source>
</evidence>
<accession>A0ABW2NFD4</accession>
<evidence type="ECO:0000256" key="5">
    <source>
        <dbReference type="ARBA" id="ARBA00023136"/>
    </source>
</evidence>
<evidence type="ECO:0000313" key="9">
    <source>
        <dbReference type="Proteomes" id="UP001596483"/>
    </source>
</evidence>
<dbReference type="Pfam" id="PF03772">
    <property type="entry name" value="Competence"/>
    <property type="match status" value="1"/>
</dbReference>
<gene>
    <name evidence="8" type="ORF">ACFQQH_06510</name>
</gene>
<dbReference type="NCBIfam" id="TIGR00360">
    <property type="entry name" value="ComEC_N-term"/>
    <property type="match status" value="1"/>
</dbReference>
<comment type="subcellular location">
    <subcellularLocation>
        <location evidence="1">Cell membrane</location>
        <topology evidence="1">Multi-pass membrane protein</topology>
    </subcellularLocation>
</comment>
<dbReference type="PANTHER" id="PTHR30619">
    <property type="entry name" value="DNA INTERNALIZATION/COMPETENCE PROTEIN COMEC/REC2"/>
    <property type="match status" value="1"/>
</dbReference>
<sequence length="756" mass="82157">MYLALPVLAAAAASKVSPLFMALLIPAAVAAAVKKEPPAVWLAFMGIAAASFAWFSSNDGQDHFPSVPEEIVWTDKVSESGGLLRGFAEDPAGNKWYVNYRFRSEKERDRFLHEGIAGHRYLARSEREVPDPPAHPYAFDMAAWLRSEGAAGILTLQDAEPAGAAPGISSAFRRWRAALGSHIRTHFPETVAAEAEALLIGERSATEPDDERAYRRLGITHLFAISGLHVGILIYLLREGLLRLGIRTHIVRTGLMLFLPVYAMLAGGAPPVWRAVLISMMLLVPESKSGKPRLDLLLSAGMILFLLVDPHAVSKPGFQMSYLAAFALIHSSAILSSARGSIHQAWLVTVICQVAVTPVLLYHFFETSLSSFAANLLFVPLFSAIILPANLILLLLTFILPQVAGLLFTLYVPLREALAGFILLCAELPLSVWTPGRPDLPSLLLLIAAVFLFFWLLERRKARSAGAVLVAVCSIIHAVPYANPSLQVTFIDVGQGDSALVELPYRRSVILIDTGGRLLFDGEEMEEKSGSGIGGRVVVPYLKGRGITKVDKLVLSHPDADHAEAADEVLREIRAGEIHIGPGTYGEEGFADVIAVAKEEGIPVREMIAGAGWKEEGTLFRYLNPMESEYRGNNDSLVLHLEHDGFRVLFTGDLEEEGEQQIIGEYEDLLPVTILKAGHHGSRTSSSASFIGSTSPSVTIFSAGRDNRYGHPHPEVTERFSEAGLPALSTADYGTMTFSFRPGKGLAVTHRRTNGQ</sequence>
<dbReference type="SMART" id="SM00849">
    <property type="entry name" value="Lactamase_B"/>
    <property type="match status" value="1"/>
</dbReference>
<dbReference type="EMBL" id="JBHTCT010000012">
    <property type="protein sequence ID" value="MFC7364782.1"/>
    <property type="molecule type" value="Genomic_DNA"/>
</dbReference>
<keyword evidence="4 6" id="KW-1133">Transmembrane helix</keyword>
<dbReference type="NCBIfam" id="TIGR00361">
    <property type="entry name" value="ComEC_Rec2"/>
    <property type="match status" value="1"/>
</dbReference>
<organism evidence="8 9">
    <name type="scientific">Bhargavaea changchunensis</name>
    <dbReference type="NCBI Taxonomy" id="2134037"/>
    <lineage>
        <taxon>Bacteria</taxon>
        <taxon>Bacillati</taxon>
        <taxon>Bacillota</taxon>
        <taxon>Bacilli</taxon>
        <taxon>Bacillales</taxon>
        <taxon>Caryophanaceae</taxon>
        <taxon>Bhargavaea</taxon>
    </lineage>
</organism>
<dbReference type="Gene3D" id="3.60.15.10">
    <property type="entry name" value="Ribonuclease Z/Hydroxyacylglutathione hydrolase-like"/>
    <property type="match status" value="1"/>
</dbReference>
<keyword evidence="2" id="KW-1003">Cell membrane</keyword>
<reference evidence="9" key="1">
    <citation type="journal article" date="2019" name="Int. J. Syst. Evol. Microbiol.">
        <title>The Global Catalogue of Microorganisms (GCM) 10K type strain sequencing project: providing services to taxonomists for standard genome sequencing and annotation.</title>
        <authorList>
            <consortium name="The Broad Institute Genomics Platform"/>
            <consortium name="The Broad Institute Genome Sequencing Center for Infectious Disease"/>
            <person name="Wu L."/>
            <person name="Ma J."/>
        </authorList>
    </citation>
    <scope>NUCLEOTIDE SEQUENCE [LARGE SCALE GENOMIC DNA]</scope>
    <source>
        <strain evidence="9">JCM 4738</strain>
    </source>
</reference>
<dbReference type="PANTHER" id="PTHR30619:SF1">
    <property type="entry name" value="RECOMBINATION PROTEIN 2"/>
    <property type="match status" value="1"/>
</dbReference>
<evidence type="ECO:0000256" key="6">
    <source>
        <dbReference type="SAM" id="Phobius"/>
    </source>
</evidence>
<dbReference type="Pfam" id="PF00753">
    <property type="entry name" value="Lactamase_B"/>
    <property type="match status" value="1"/>
</dbReference>
<feature type="domain" description="Metallo-beta-lactamase" evidence="7">
    <location>
        <begin position="506"/>
        <end position="705"/>
    </location>
</feature>
<feature type="transmembrane region" description="Helical" evidence="6">
    <location>
        <begin position="41"/>
        <end position="57"/>
    </location>
</feature>
<evidence type="ECO:0000256" key="2">
    <source>
        <dbReference type="ARBA" id="ARBA00022475"/>
    </source>
</evidence>
<dbReference type="InterPro" id="IPR036866">
    <property type="entry name" value="RibonucZ/Hydroxyglut_hydro"/>
</dbReference>
<feature type="transmembrane region" description="Helical" evidence="6">
    <location>
        <begin position="257"/>
        <end position="284"/>
    </location>
</feature>
<feature type="transmembrane region" description="Helical" evidence="6">
    <location>
        <begin position="319"/>
        <end position="338"/>
    </location>
</feature>